<name>A0AC11CQA0_SHEEP</name>
<protein>
    <submittedName>
        <fullName evidence="1">Uncharacterized protein</fullName>
    </submittedName>
</protein>
<organism evidence="1">
    <name type="scientific">Ovis aries</name>
    <name type="common">Sheep</name>
    <dbReference type="NCBI Taxonomy" id="9940"/>
    <lineage>
        <taxon>Eukaryota</taxon>
        <taxon>Metazoa</taxon>
        <taxon>Chordata</taxon>
        <taxon>Craniata</taxon>
        <taxon>Vertebrata</taxon>
        <taxon>Euteleostomi</taxon>
        <taxon>Mammalia</taxon>
        <taxon>Eutheria</taxon>
        <taxon>Laurasiatheria</taxon>
        <taxon>Artiodactyla</taxon>
        <taxon>Ruminantia</taxon>
        <taxon>Pecora</taxon>
        <taxon>Bovidae</taxon>
        <taxon>Caprinae</taxon>
        <taxon>Ovis</taxon>
    </lineage>
</organism>
<reference evidence="1" key="2">
    <citation type="submission" date="2025-08" db="UniProtKB">
        <authorList>
            <consortium name="Ensembl"/>
        </authorList>
    </citation>
    <scope>IDENTIFICATION</scope>
</reference>
<proteinExistence type="predicted"/>
<sequence>MLVGPMWTCVSDLRCTYSESFPPPPFLAPPWNHHSGLIQPLRPAHRQAAAAGVEEPVTGSQGVCPKPVRRTRDPLKLIHILLAMLTSASPLLAPRILWVLSLLAAFRSAQSGVWDNPNCTKGVVVVLKGQPATMGCSISNAFSHIDISLKPNPTAPWELIFSVKAPGNYCQDGWQLWIQDGEAQLMIQEAQGSQAGRYKWSLNGRQRNIRITTLAVFEHE</sequence>
<reference evidence="1" key="1">
    <citation type="submission" date="2020-11" db="EMBL/GenBank/DDBJ databases">
        <authorList>
            <person name="Davenport K.M."/>
            <person name="Bickhart D.M."/>
            <person name="Smith T.P.L."/>
            <person name="Murdoch B.M."/>
            <person name="Rosen B.D."/>
        </authorList>
    </citation>
    <scope>NUCLEOTIDE SEQUENCE [LARGE SCALE GENOMIC DNA]</scope>
    <source>
        <strain evidence="1">OAR_USU_Benz2616</strain>
    </source>
</reference>
<accession>A0AC11CQA0</accession>
<dbReference type="Ensembl" id="ENSOART00020040986.2">
    <property type="protein sequence ID" value="ENSOARP00020034005.2"/>
    <property type="gene ID" value="ENSOARG00020026067.2"/>
</dbReference>
<evidence type="ECO:0000313" key="1">
    <source>
        <dbReference type="Ensembl" id="ENSOARP00020034005.2"/>
    </source>
</evidence>
<reference evidence="1" key="3">
    <citation type="submission" date="2025-09" db="UniProtKB">
        <authorList>
            <consortium name="Ensembl"/>
        </authorList>
    </citation>
    <scope>IDENTIFICATION</scope>
</reference>